<evidence type="ECO:0000313" key="2">
    <source>
        <dbReference type="WBParaSite" id="PSAMB.scaffold22008size541.g38486.t1"/>
    </source>
</evidence>
<accession>A0A914VLT8</accession>
<organism evidence="1 2">
    <name type="scientific">Plectus sambesii</name>
    <dbReference type="NCBI Taxonomy" id="2011161"/>
    <lineage>
        <taxon>Eukaryota</taxon>
        <taxon>Metazoa</taxon>
        <taxon>Ecdysozoa</taxon>
        <taxon>Nematoda</taxon>
        <taxon>Chromadorea</taxon>
        <taxon>Plectida</taxon>
        <taxon>Plectina</taxon>
        <taxon>Plectoidea</taxon>
        <taxon>Plectidae</taxon>
        <taxon>Plectus</taxon>
    </lineage>
</organism>
<evidence type="ECO:0000313" key="1">
    <source>
        <dbReference type="Proteomes" id="UP000887566"/>
    </source>
</evidence>
<dbReference type="AlphaFoldDB" id="A0A914VLT8"/>
<name>A0A914VLT8_9BILA</name>
<dbReference type="Proteomes" id="UP000887566">
    <property type="component" value="Unplaced"/>
</dbReference>
<proteinExistence type="predicted"/>
<sequence length="111" mass="12886">MRCSVSGVDVDKEAKRRADRLQQAVAIAPRLQSPERREFILDTKTHLDRLQQNTLPSVEQILAHKMDLFKRLQAFCDYNDSVRARHAKQNRVRISKISKARANNEALRSEM</sequence>
<reference evidence="2" key="1">
    <citation type="submission" date="2022-11" db="UniProtKB">
        <authorList>
            <consortium name="WormBaseParasite"/>
        </authorList>
    </citation>
    <scope>IDENTIFICATION</scope>
</reference>
<protein>
    <submittedName>
        <fullName evidence="2">Uncharacterized protein</fullName>
    </submittedName>
</protein>
<dbReference type="WBParaSite" id="PSAMB.scaffold22008size541.g38486.t1">
    <property type="protein sequence ID" value="PSAMB.scaffold22008size541.g38486.t1"/>
    <property type="gene ID" value="PSAMB.scaffold22008size541.g38486"/>
</dbReference>
<keyword evidence="1" id="KW-1185">Reference proteome</keyword>